<dbReference type="Proteomes" id="UP000016491">
    <property type="component" value="Unassembled WGS sequence"/>
</dbReference>
<dbReference type="SUPFAM" id="SSF54001">
    <property type="entry name" value="Cysteine proteinases"/>
    <property type="match status" value="1"/>
</dbReference>
<sequence length="349" mass="38951">MLWTQGSSVCYDDGERWINGSKIKLGVDKVKKLMRITTVSLILSCVMAVSVFAGKWAGDDGGWRYVRDDGSYQGDGWLEDKGERYYISNGYMKFGWIKDNGKDYFMGVTGAMLRDTVTPDGFKVGSDGAWLGPESVVDERVFTTPYDDHSYFLDENSLALIYDMETDYAEELGRWGMSDIRILAAVRGVYPVSALNEKEVAVYQKAAEFLAGFNYGLSDREKAERVYEYIQERAVYDTGEFKPDSDTIYGVLVLGKSECVGFARTYKLLSNAVGLRCGISNNAAHAWNSVMIDGEWKGIDASAIGTSPSFYLDRRQFSCPVCGTSYTFGARESAWTCPVCGIEYDNPNF</sequence>
<dbReference type="SUPFAM" id="SSF69360">
    <property type="entry name" value="Cell wall binding repeat"/>
    <property type="match status" value="1"/>
</dbReference>
<organism evidence="3 4">
    <name type="scientific">[Clostridium] symbiosum ATCC 14940</name>
    <dbReference type="NCBI Taxonomy" id="411472"/>
    <lineage>
        <taxon>Bacteria</taxon>
        <taxon>Bacillati</taxon>
        <taxon>Bacillota</taxon>
        <taxon>Clostridia</taxon>
        <taxon>Lachnospirales</taxon>
        <taxon>Lachnospiraceae</taxon>
        <taxon>Otoolea</taxon>
    </lineage>
</organism>
<protein>
    <submittedName>
        <fullName evidence="3">Cell wall-binding repeat protein</fullName>
    </submittedName>
</protein>
<evidence type="ECO:0000256" key="1">
    <source>
        <dbReference type="ARBA" id="ARBA00022737"/>
    </source>
</evidence>
<dbReference type="InterPro" id="IPR038765">
    <property type="entry name" value="Papain-like_cys_pep_sf"/>
</dbReference>
<proteinExistence type="predicted"/>
<dbReference type="InterPro" id="IPR002931">
    <property type="entry name" value="Transglutaminase-like"/>
</dbReference>
<dbReference type="Gene3D" id="2.10.270.10">
    <property type="entry name" value="Cholin Binding"/>
    <property type="match status" value="1"/>
</dbReference>
<comment type="caution">
    <text evidence="3">The sequence shown here is derived from an EMBL/GenBank/DDBJ whole genome shotgun (WGS) entry which is preliminary data.</text>
</comment>
<accession>A0ABC9U421</accession>
<dbReference type="Pfam" id="PF19085">
    <property type="entry name" value="Choline_bind_2"/>
    <property type="match status" value="1"/>
</dbReference>
<feature type="domain" description="Transglutaminase-like" evidence="2">
    <location>
        <begin position="218"/>
        <end position="300"/>
    </location>
</feature>
<reference evidence="3 4" key="1">
    <citation type="submission" date="2013-07" db="EMBL/GenBank/DDBJ databases">
        <authorList>
            <person name="Weinstock G."/>
            <person name="Sodergren E."/>
            <person name="Wylie T."/>
            <person name="Fulton L."/>
            <person name="Fulton R."/>
            <person name="Fronick C."/>
            <person name="O'Laughlin M."/>
            <person name="Godfrey J."/>
            <person name="Miner T."/>
            <person name="Herter B."/>
            <person name="Appelbaum E."/>
            <person name="Cordes M."/>
            <person name="Lek S."/>
            <person name="Wollam A."/>
            <person name="Pepin K.H."/>
            <person name="Palsikar V.B."/>
            <person name="Mitreva M."/>
            <person name="Wilson R.K."/>
        </authorList>
    </citation>
    <scope>NUCLEOTIDE SEQUENCE [LARGE SCALE GENOMIC DNA]</scope>
    <source>
        <strain evidence="3 4">ATCC 14940</strain>
    </source>
</reference>
<name>A0ABC9U421_CLOSY</name>
<evidence type="ECO:0000313" key="3">
    <source>
        <dbReference type="EMBL" id="ERI80665.1"/>
    </source>
</evidence>
<evidence type="ECO:0000313" key="4">
    <source>
        <dbReference type="Proteomes" id="UP000016491"/>
    </source>
</evidence>
<keyword evidence="1" id="KW-0677">Repeat</keyword>
<dbReference type="Gene3D" id="3.10.620.30">
    <property type="match status" value="1"/>
</dbReference>
<dbReference type="EMBL" id="AWSU01000010">
    <property type="protein sequence ID" value="ERI80665.1"/>
    <property type="molecule type" value="Genomic_DNA"/>
</dbReference>
<gene>
    <name evidence="3" type="ORF">CLOSYM_00109</name>
</gene>
<dbReference type="Pfam" id="PF01841">
    <property type="entry name" value="Transglut_core"/>
    <property type="match status" value="1"/>
</dbReference>
<dbReference type="InterPro" id="IPR018337">
    <property type="entry name" value="Cell_wall/Cho-bd_repeat"/>
</dbReference>
<dbReference type="AlphaFoldDB" id="A0ABC9U421"/>
<evidence type="ECO:0000259" key="2">
    <source>
        <dbReference type="Pfam" id="PF01841"/>
    </source>
</evidence>